<dbReference type="Proteomes" id="UP000281553">
    <property type="component" value="Unassembled WGS sequence"/>
</dbReference>
<evidence type="ECO:0000313" key="2">
    <source>
        <dbReference type="Proteomes" id="UP000281553"/>
    </source>
</evidence>
<name>A0A3P7LVA4_DIBLA</name>
<protein>
    <submittedName>
        <fullName evidence="1">Uncharacterized protein</fullName>
    </submittedName>
</protein>
<evidence type="ECO:0000313" key="1">
    <source>
        <dbReference type="EMBL" id="VDN14963.1"/>
    </source>
</evidence>
<dbReference type="AlphaFoldDB" id="A0A3P7LVA4"/>
<reference evidence="1 2" key="1">
    <citation type="submission" date="2018-11" db="EMBL/GenBank/DDBJ databases">
        <authorList>
            <consortium name="Pathogen Informatics"/>
        </authorList>
    </citation>
    <scope>NUCLEOTIDE SEQUENCE [LARGE SCALE GENOMIC DNA]</scope>
</reference>
<dbReference type="EMBL" id="UYRU01060955">
    <property type="protein sequence ID" value="VDN14963.1"/>
    <property type="molecule type" value="Genomic_DNA"/>
</dbReference>
<proteinExistence type="predicted"/>
<sequence length="29" mass="3617">MLRSNQSQRKLKLPCRWQLEKPRLVRVRP</sequence>
<gene>
    <name evidence="1" type="ORF">DILT_LOCUS10794</name>
</gene>
<organism evidence="1 2">
    <name type="scientific">Dibothriocephalus latus</name>
    <name type="common">Fish tapeworm</name>
    <name type="synonym">Diphyllobothrium latum</name>
    <dbReference type="NCBI Taxonomy" id="60516"/>
    <lineage>
        <taxon>Eukaryota</taxon>
        <taxon>Metazoa</taxon>
        <taxon>Spiralia</taxon>
        <taxon>Lophotrochozoa</taxon>
        <taxon>Platyhelminthes</taxon>
        <taxon>Cestoda</taxon>
        <taxon>Eucestoda</taxon>
        <taxon>Diphyllobothriidea</taxon>
        <taxon>Diphyllobothriidae</taxon>
        <taxon>Dibothriocephalus</taxon>
    </lineage>
</organism>
<accession>A0A3P7LVA4</accession>
<keyword evidence="2" id="KW-1185">Reference proteome</keyword>